<proteinExistence type="inferred from homology"/>
<organism evidence="7 8">
    <name type="scientific">Trichosporon asahii var. asahii (strain CBS 8904)</name>
    <name type="common">Yeast</name>
    <dbReference type="NCBI Taxonomy" id="1220162"/>
    <lineage>
        <taxon>Eukaryota</taxon>
        <taxon>Fungi</taxon>
        <taxon>Dikarya</taxon>
        <taxon>Basidiomycota</taxon>
        <taxon>Agaricomycotina</taxon>
        <taxon>Tremellomycetes</taxon>
        <taxon>Trichosporonales</taxon>
        <taxon>Trichosporonaceae</taxon>
        <taxon>Trichosporon</taxon>
    </lineage>
</organism>
<feature type="compositionally biased region" description="Basic and acidic residues" evidence="5">
    <location>
        <begin position="356"/>
        <end position="375"/>
    </location>
</feature>
<dbReference type="OMA" id="FINWHRY"/>
<dbReference type="InParanoid" id="K1WWT9"/>
<evidence type="ECO:0000256" key="4">
    <source>
        <dbReference type="ARBA" id="ARBA00023242"/>
    </source>
</evidence>
<dbReference type="GO" id="GO:0000184">
    <property type="term" value="P:nuclear-transcribed mRNA catabolic process, nonsense-mediated decay"/>
    <property type="evidence" value="ECO:0007669"/>
    <property type="project" value="UniProtKB-KW"/>
</dbReference>
<dbReference type="STRING" id="1220162.K1WWT9"/>
<name>K1WWT9_TRIAC</name>
<dbReference type="GO" id="GO:0005730">
    <property type="term" value="C:nucleolus"/>
    <property type="evidence" value="ECO:0007669"/>
    <property type="project" value="TreeGrafter"/>
</dbReference>
<dbReference type="GO" id="GO:0003729">
    <property type="term" value="F:mRNA binding"/>
    <property type="evidence" value="ECO:0007669"/>
    <property type="project" value="TreeGrafter"/>
</dbReference>
<dbReference type="SUPFAM" id="SSF54928">
    <property type="entry name" value="RNA-binding domain, RBD"/>
    <property type="match status" value="1"/>
</dbReference>
<keyword evidence="8" id="KW-1185">Reference proteome</keyword>
<dbReference type="PANTHER" id="PTHR13112">
    <property type="entry name" value="UPF3 REGULATOR OF NONSENSE TRANSCRIPTS-LIKE PROTEIN"/>
    <property type="match status" value="1"/>
</dbReference>
<feature type="compositionally biased region" description="Basic and acidic residues" evidence="5">
    <location>
        <begin position="285"/>
        <end position="298"/>
    </location>
</feature>
<reference evidence="7 8" key="1">
    <citation type="journal article" date="2012" name="Eukaryot. Cell">
        <title>Genome sequence of the Trichosporon asahii environmental strain CBS 8904.</title>
        <authorList>
            <person name="Yang R.Y."/>
            <person name="Li H.T."/>
            <person name="Zhu H."/>
            <person name="Zhou G.P."/>
            <person name="Wang M."/>
            <person name="Wang L."/>
        </authorList>
    </citation>
    <scope>NUCLEOTIDE SEQUENCE [LARGE SCALE GENOMIC DNA]</scope>
    <source>
        <strain evidence="7 8">CBS 8904</strain>
    </source>
</reference>
<dbReference type="GO" id="GO:0045727">
    <property type="term" value="P:positive regulation of translation"/>
    <property type="evidence" value="ECO:0007669"/>
    <property type="project" value="TreeGrafter"/>
</dbReference>
<evidence type="ECO:0000256" key="1">
    <source>
        <dbReference type="ARBA" id="ARBA00004123"/>
    </source>
</evidence>
<evidence type="ECO:0000256" key="2">
    <source>
        <dbReference type="ARBA" id="ARBA00005991"/>
    </source>
</evidence>
<feature type="compositionally biased region" description="Low complexity" evidence="5">
    <location>
        <begin position="255"/>
        <end position="270"/>
    </location>
</feature>
<keyword evidence="3" id="KW-0866">Nonsense-mediated mRNA decay</keyword>
<evidence type="ECO:0000259" key="6">
    <source>
        <dbReference type="Pfam" id="PF03467"/>
    </source>
</evidence>
<gene>
    <name evidence="7" type="ORF">A1Q2_00545</name>
</gene>
<evidence type="ECO:0000256" key="5">
    <source>
        <dbReference type="SAM" id="MobiDB-lite"/>
    </source>
</evidence>
<dbReference type="InterPro" id="IPR012677">
    <property type="entry name" value="Nucleotide-bd_a/b_plait_sf"/>
</dbReference>
<protein>
    <recommendedName>
        <fullName evidence="6">UPF3 domain-containing protein</fullName>
    </recommendedName>
</protein>
<dbReference type="AlphaFoldDB" id="K1WWT9"/>
<accession>K1WWT9</accession>
<dbReference type="PANTHER" id="PTHR13112:SF0">
    <property type="entry name" value="FI21285P1"/>
    <property type="match status" value="1"/>
</dbReference>
<dbReference type="OrthoDB" id="18087at2759"/>
<evidence type="ECO:0000313" key="7">
    <source>
        <dbReference type="EMBL" id="EKD05159.1"/>
    </source>
</evidence>
<feature type="compositionally biased region" description="Basic residues" evidence="5">
    <location>
        <begin position="275"/>
        <end position="284"/>
    </location>
</feature>
<sequence>MVNKAPAPRLKLVVRRLPPTLPEATFWSVVEPWTSGALWKRYVQGRPGDNFGAHPVHSRAYVLMPDVASIVAFHTAFDGHLFRSKTGQEFQAVVEFAPVEKTPYRVKEKKDAKQGTIDNDYLSFLAARDSVPEPVEVTVSTPAPPPESTPLLDALRAQASKSKQKQAKKKEKAEKAKNAALASVADAAKNRAPTGGNVVMVAGAGREVYVQDGGAPSEETSKDSKDKKKAPRRKKGKKPEAAAAEAGAGKDDAGEGPSQAQQQQPQGQAQGEKKPKSKPKKKPQEKKPKEEKEKKDGDEGAAPAAGEGEEKKPKSRNRGRGRGGGGGGGGGNKEGGAGGGEAKESGPSKPPKQKKPREPREPKNEVKASEARIDM</sequence>
<dbReference type="CDD" id="cd12455">
    <property type="entry name" value="RRM_like_Smg4_UPF3"/>
    <property type="match status" value="1"/>
</dbReference>
<dbReference type="eggNOG" id="KOG1295">
    <property type="taxonomic scope" value="Eukaryota"/>
</dbReference>
<dbReference type="Gene3D" id="3.30.70.330">
    <property type="match status" value="1"/>
</dbReference>
<dbReference type="InterPro" id="IPR039722">
    <property type="entry name" value="Upf3"/>
</dbReference>
<feature type="domain" description="UPF3" evidence="6">
    <location>
        <begin position="9"/>
        <end position="156"/>
    </location>
</feature>
<dbReference type="GO" id="GO:0005737">
    <property type="term" value="C:cytoplasm"/>
    <property type="evidence" value="ECO:0007669"/>
    <property type="project" value="TreeGrafter"/>
</dbReference>
<evidence type="ECO:0000256" key="3">
    <source>
        <dbReference type="ARBA" id="ARBA00023161"/>
    </source>
</evidence>
<feature type="compositionally biased region" description="Gly residues" evidence="5">
    <location>
        <begin position="322"/>
        <end position="340"/>
    </location>
</feature>
<keyword evidence="4" id="KW-0539">Nucleus</keyword>
<comment type="similarity">
    <text evidence="2">Belongs to the RENT3 family.</text>
</comment>
<feature type="region of interest" description="Disordered" evidence="5">
    <location>
        <begin position="157"/>
        <end position="176"/>
    </location>
</feature>
<dbReference type="EMBL" id="AMBO01000142">
    <property type="protein sequence ID" value="EKD05159.1"/>
    <property type="molecule type" value="Genomic_DNA"/>
</dbReference>
<dbReference type="Pfam" id="PF03467">
    <property type="entry name" value="Smg4_UPF3"/>
    <property type="match status" value="1"/>
</dbReference>
<feature type="compositionally biased region" description="Basic residues" evidence="5">
    <location>
        <begin position="227"/>
        <end position="237"/>
    </location>
</feature>
<comment type="subcellular location">
    <subcellularLocation>
        <location evidence="1">Nucleus</location>
    </subcellularLocation>
</comment>
<dbReference type="InterPro" id="IPR005120">
    <property type="entry name" value="UPF3_dom"/>
</dbReference>
<dbReference type="InterPro" id="IPR035979">
    <property type="entry name" value="RBD_domain_sf"/>
</dbReference>
<feature type="region of interest" description="Disordered" evidence="5">
    <location>
        <begin position="210"/>
        <end position="375"/>
    </location>
</feature>
<comment type="caution">
    <text evidence="7">The sequence shown here is derived from an EMBL/GenBank/DDBJ whole genome shotgun (WGS) entry which is preliminary data.</text>
</comment>
<dbReference type="HOGENOM" id="CLU_740081_0_0_1"/>
<evidence type="ECO:0000313" key="8">
    <source>
        <dbReference type="Proteomes" id="UP000006757"/>
    </source>
</evidence>
<dbReference type="Proteomes" id="UP000006757">
    <property type="component" value="Unassembled WGS sequence"/>
</dbReference>